<dbReference type="Proteomes" id="UP000298284">
    <property type="component" value="Unassembled WGS sequence"/>
</dbReference>
<name>A0A4Z0MPF1_9BACT</name>
<protein>
    <submittedName>
        <fullName evidence="1">Cytochrome c</fullName>
    </submittedName>
</protein>
<dbReference type="EMBL" id="SRKZ01000002">
    <property type="protein sequence ID" value="TGD81228.1"/>
    <property type="molecule type" value="Genomic_DNA"/>
</dbReference>
<dbReference type="GO" id="GO:0009055">
    <property type="term" value="F:electron transfer activity"/>
    <property type="evidence" value="ECO:0007669"/>
    <property type="project" value="InterPro"/>
</dbReference>
<reference evidence="1 2" key="1">
    <citation type="submission" date="2019-04" db="EMBL/GenBank/DDBJ databases">
        <authorList>
            <person name="Feng G."/>
            <person name="Zhang J."/>
            <person name="Zhu H."/>
        </authorList>
    </citation>
    <scope>NUCLEOTIDE SEQUENCE [LARGE SCALE GENOMIC DNA]</scope>
    <source>
        <strain evidence="1 2">JCM 19491</strain>
    </source>
</reference>
<dbReference type="SUPFAM" id="SSF46626">
    <property type="entry name" value="Cytochrome c"/>
    <property type="match status" value="1"/>
</dbReference>
<organism evidence="1 2">
    <name type="scientific">Hymenobacter wooponensis</name>
    <dbReference type="NCBI Taxonomy" id="1525360"/>
    <lineage>
        <taxon>Bacteria</taxon>
        <taxon>Pseudomonadati</taxon>
        <taxon>Bacteroidota</taxon>
        <taxon>Cytophagia</taxon>
        <taxon>Cytophagales</taxon>
        <taxon>Hymenobacteraceae</taxon>
        <taxon>Hymenobacter</taxon>
    </lineage>
</organism>
<dbReference type="RefSeq" id="WP_167855111.1">
    <property type="nucleotide sequence ID" value="NZ_SRKZ01000002.1"/>
</dbReference>
<dbReference type="Gene3D" id="1.10.760.10">
    <property type="entry name" value="Cytochrome c-like domain"/>
    <property type="match status" value="1"/>
</dbReference>
<sequence>MSQLRALTRQKVAGRMPLTPYSPRLWWPSLLLVVGLLPACTYDNAEDLLSKNPPAPACDTVAVTFSASVAPLLQQRCVSCHNTTLRSGDVSLSTYTQVQRVATDGRLVGVITHAPGYPAMPVGGTKLSDCEIARIRYWVRQGAPNN</sequence>
<accession>A0A4Z0MPF1</accession>
<proteinExistence type="predicted"/>
<keyword evidence="2" id="KW-1185">Reference proteome</keyword>
<comment type="caution">
    <text evidence="1">The sequence shown here is derived from an EMBL/GenBank/DDBJ whole genome shotgun (WGS) entry which is preliminary data.</text>
</comment>
<evidence type="ECO:0000313" key="2">
    <source>
        <dbReference type="Proteomes" id="UP000298284"/>
    </source>
</evidence>
<dbReference type="AlphaFoldDB" id="A0A4Z0MPF1"/>
<dbReference type="InterPro" id="IPR036909">
    <property type="entry name" value="Cyt_c-like_dom_sf"/>
</dbReference>
<dbReference type="GO" id="GO:0020037">
    <property type="term" value="F:heme binding"/>
    <property type="evidence" value="ECO:0007669"/>
    <property type="project" value="InterPro"/>
</dbReference>
<gene>
    <name evidence="1" type="ORF">EU557_06580</name>
</gene>
<evidence type="ECO:0000313" key="1">
    <source>
        <dbReference type="EMBL" id="TGD81228.1"/>
    </source>
</evidence>